<feature type="region of interest" description="Disordered" evidence="1">
    <location>
        <begin position="53"/>
        <end position="80"/>
    </location>
</feature>
<feature type="compositionally biased region" description="Basic and acidic residues" evidence="1">
    <location>
        <begin position="531"/>
        <end position="556"/>
    </location>
</feature>
<name>A0A1Q9CBF5_SYMMI</name>
<feature type="compositionally biased region" description="Low complexity" evidence="1">
    <location>
        <begin position="411"/>
        <end position="428"/>
    </location>
</feature>
<protein>
    <submittedName>
        <fullName evidence="2">Uncharacterized protein</fullName>
    </submittedName>
</protein>
<dbReference type="EMBL" id="LSRX01001396">
    <property type="protein sequence ID" value="OLP80263.1"/>
    <property type="molecule type" value="Genomic_DNA"/>
</dbReference>
<evidence type="ECO:0000256" key="1">
    <source>
        <dbReference type="SAM" id="MobiDB-lite"/>
    </source>
</evidence>
<feature type="region of interest" description="Disordered" evidence="1">
    <location>
        <begin position="391"/>
        <end position="428"/>
    </location>
</feature>
<evidence type="ECO:0000313" key="2">
    <source>
        <dbReference type="EMBL" id="OLP80263.1"/>
    </source>
</evidence>
<feature type="region of interest" description="Disordered" evidence="1">
    <location>
        <begin position="512"/>
        <end position="565"/>
    </location>
</feature>
<dbReference type="AlphaFoldDB" id="A0A1Q9CBF5"/>
<evidence type="ECO:0000313" key="3">
    <source>
        <dbReference type="Proteomes" id="UP000186817"/>
    </source>
</evidence>
<feature type="region of interest" description="Disordered" evidence="1">
    <location>
        <begin position="259"/>
        <end position="301"/>
    </location>
</feature>
<proteinExistence type="predicted"/>
<accession>A0A1Q9CBF5</accession>
<keyword evidence="3" id="KW-1185">Reference proteome</keyword>
<organism evidence="2 3">
    <name type="scientific">Symbiodinium microadriaticum</name>
    <name type="common">Dinoflagellate</name>
    <name type="synonym">Zooxanthella microadriatica</name>
    <dbReference type="NCBI Taxonomy" id="2951"/>
    <lineage>
        <taxon>Eukaryota</taxon>
        <taxon>Sar</taxon>
        <taxon>Alveolata</taxon>
        <taxon>Dinophyceae</taxon>
        <taxon>Suessiales</taxon>
        <taxon>Symbiodiniaceae</taxon>
        <taxon>Symbiodinium</taxon>
    </lineage>
</organism>
<feature type="compositionally biased region" description="Basic and acidic residues" evidence="1">
    <location>
        <begin position="332"/>
        <end position="342"/>
    </location>
</feature>
<gene>
    <name evidence="2" type="ORF">AK812_SmicGene39344</name>
</gene>
<comment type="caution">
    <text evidence="2">The sequence shown here is derived from an EMBL/GenBank/DDBJ whole genome shotgun (WGS) entry which is preliminary data.</text>
</comment>
<dbReference type="Proteomes" id="UP000186817">
    <property type="component" value="Unassembled WGS sequence"/>
</dbReference>
<dbReference type="OrthoDB" id="482140at2759"/>
<sequence length="565" mass="59725">MSVPGLEQQLRVLAASVDSLTAEVQRQGRILDRVLALLDFEGLDFEKVEFPEPANEQTVCEDRGTMSEAEPSESDGSIPPRPFDLHLVLQAGTTDFEYQVGTLSVGEESARKSVAAVFVTEHEGKIVTALPHKAWDRKTSKRNFNTPFSKASLCEVIAASATDRTQPSENSVKVWIGLLSSEVAATASFDGLGNAADIRFLSPAIGPCLPFAEALVQASDAQFGFATAPSGADVVEARFAAIEASLTSITTSLARVLDGRPAEDPAPKARAAKTRAKPAATLGAVPGTPPPRGRASEVPGIDPAVLRAARESGIGERELAEIQGLLSKQRRGLEDFPGKGDLEPDPPGGALTPAPSSLDGREAEPEALAPASPIEAAVVSLTKIVGELSKGRRTTDVHATPLERALDRAEGFSASAEGSSGSSGGRSKSAAYRILRDTLVSDPASIYTSIENNLEEDLLHRRLGGALQAPPPLSAFAAKRQSALDSTDTYHSRLIEPRWAELCLHRVRELEQHLESKRKLAGKGRQGNPDPNHESRPEKPEKGGPKGGKASEKGDKSGPSGGPQK</sequence>
<feature type="region of interest" description="Disordered" evidence="1">
    <location>
        <begin position="332"/>
        <end position="371"/>
    </location>
</feature>
<reference evidence="2 3" key="1">
    <citation type="submission" date="2016-02" db="EMBL/GenBank/DDBJ databases">
        <title>Genome analysis of coral dinoflagellate symbionts highlights evolutionary adaptations to a symbiotic lifestyle.</title>
        <authorList>
            <person name="Aranda M."/>
            <person name="Li Y."/>
            <person name="Liew Y.J."/>
            <person name="Baumgarten S."/>
            <person name="Simakov O."/>
            <person name="Wilson M."/>
            <person name="Piel J."/>
            <person name="Ashoor H."/>
            <person name="Bougouffa S."/>
            <person name="Bajic V.B."/>
            <person name="Ryu T."/>
            <person name="Ravasi T."/>
            <person name="Bayer T."/>
            <person name="Micklem G."/>
            <person name="Kim H."/>
            <person name="Bhak J."/>
            <person name="Lajeunesse T.C."/>
            <person name="Voolstra C.R."/>
        </authorList>
    </citation>
    <scope>NUCLEOTIDE SEQUENCE [LARGE SCALE GENOMIC DNA]</scope>
    <source>
        <strain evidence="2 3">CCMP2467</strain>
    </source>
</reference>